<dbReference type="AlphaFoldDB" id="A0A2P2N4H4"/>
<name>A0A2P2N4H4_RHIMU</name>
<reference evidence="1" key="1">
    <citation type="submission" date="2018-02" db="EMBL/GenBank/DDBJ databases">
        <title>Rhizophora mucronata_Transcriptome.</title>
        <authorList>
            <person name="Meera S.P."/>
            <person name="Sreeshan A."/>
            <person name="Augustine A."/>
        </authorList>
    </citation>
    <scope>NUCLEOTIDE SEQUENCE</scope>
    <source>
        <tissue evidence="1">Leaf</tissue>
    </source>
</reference>
<proteinExistence type="predicted"/>
<dbReference type="EMBL" id="GGEC01056893">
    <property type="protein sequence ID" value="MBX37377.1"/>
    <property type="molecule type" value="Transcribed_RNA"/>
</dbReference>
<sequence>MPDNHMLKVNQVFFPWISNGY</sequence>
<accession>A0A2P2N4H4</accession>
<evidence type="ECO:0000313" key="1">
    <source>
        <dbReference type="EMBL" id="MBX37377.1"/>
    </source>
</evidence>
<protein>
    <submittedName>
        <fullName evidence="1">Uncharacterized protein</fullName>
    </submittedName>
</protein>
<organism evidence="1">
    <name type="scientific">Rhizophora mucronata</name>
    <name type="common">Asiatic mangrove</name>
    <dbReference type="NCBI Taxonomy" id="61149"/>
    <lineage>
        <taxon>Eukaryota</taxon>
        <taxon>Viridiplantae</taxon>
        <taxon>Streptophyta</taxon>
        <taxon>Embryophyta</taxon>
        <taxon>Tracheophyta</taxon>
        <taxon>Spermatophyta</taxon>
        <taxon>Magnoliopsida</taxon>
        <taxon>eudicotyledons</taxon>
        <taxon>Gunneridae</taxon>
        <taxon>Pentapetalae</taxon>
        <taxon>rosids</taxon>
        <taxon>fabids</taxon>
        <taxon>Malpighiales</taxon>
        <taxon>Rhizophoraceae</taxon>
        <taxon>Rhizophora</taxon>
    </lineage>
</organism>